<name>A0A1F6A3T3_9BACT</name>
<dbReference type="STRING" id="1798381.A2721_02520"/>
<dbReference type="PANTHER" id="PTHR11349">
    <property type="entry name" value="NUCLEOSIDE DIPHOSPHATE KINASE"/>
    <property type="match status" value="1"/>
</dbReference>
<dbReference type="EC" id="2.7.4.6" evidence="3"/>
<evidence type="ECO:0000256" key="5">
    <source>
        <dbReference type="ARBA" id="ARBA00022777"/>
    </source>
</evidence>
<evidence type="ECO:0000256" key="1">
    <source>
        <dbReference type="ARBA" id="ARBA00001946"/>
    </source>
</evidence>
<evidence type="ECO:0000313" key="8">
    <source>
        <dbReference type="EMBL" id="OGG19378.1"/>
    </source>
</evidence>
<evidence type="ECO:0000256" key="6">
    <source>
        <dbReference type="PROSITE-ProRule" id="PRU00706"/>
    </source>
</evidence>
<comment type="cofactor">
    <cofactor evidence="1">
        <name>Mg(2+)</name>
        <dbReference type="ChEBI" id="CHEBI:18420"/>
    </cofactor>
</comment>
<evidence type="ECO:0000313" key="9">
    <source>
        <dbReference type="Proteomes" id="UP000177871"/>
    </source>
</evidence>
<reference evidence="8 9" key="1">
    <citation type="journal article" date="2016" name="Nat. Commun.">
        <title>Thousands of microbial genomes shed light on interconnected biogeochemical processes in an aquifer system.</title>
        <authorList>
            <person name="Anantharaman K."/>
            <person name="Brown C.T."/>
            <person name="Hug L.A."/>
            <person name="Sharon I."/>
            <person name="Castelle C.J."/>
            <person name="Probst A.J."/>
            <person name="Thomas B.C."/>
            <person name="Singh A."/>
            <person name="Wilkins M.J."/>
            <person name="Karaoz U."/>
            <person name="Brodie E.L."/>
            <person name="Williams K.H."/>
            <person name="Hubbard S.S."/>
            <person name="Banfield J.F."/>
        </authorList>
    </citation>
    <scope>NUCLEOTIDE SEQUENCE [LARGE SCALE GENOMIC DNA]</scope>
</reference>
<keyword evidence="4" id="KW-0808">Transferase</keyword>
<evidence type="ECO:0000259" key="7">
    <source>
        <dbReference type="SMART" id="SM00562"/>
    </source>
</evidence>
<evidence type="ECO:0000256" key="4">
    <source>
        <dbReference type="ARBA" id="ARBA00022679"/>
    </source>
</evidence>
<dbReference type="GO" id="GO:0004550">
    <property type="term" value="F:nucleoside diphosphate kinase activity"/>
    <property type="evidence" value="ECO:0007669"/>
    <property type="project" value="UniProtKB-EC"/>
</dbReference>
<organism evidence="8 9">
    <name type="scientific">Candidatus Gottesmanbacteria bacterium RIFCSPHIGHO2_01_FULL_47_48</name>
    <dbReference type="NCBI Taxonomy" id="1798381"/>
    <lineage>
        <taxon>Bacteria</taxon>
        <taxon>Candidatus Gottesmaniibacteriota</taxon>
    </lineage>
</organism>
<dbReference type="Pfam" id="PF00334">
    <property type="entry name" value="NDK"/>
    <property type="match status" value="2"/>
</dbReference>
<comment type="caution">
    <text evidence="6">Lacks conserved residue(s) required for the propagation of feature annotation.</text>
</comment>
<dbReference type="InterPro" id="IPR036850">
    <property type="entry name" value="NDK-like_dom_sf"/>
</dbReference>
<dbReference type="PROSITE" id="PS51374">
    <property type="entry name" value="NDPK_LIKE"/>
    <property type="match status" value="1"/>
</dbReference>
<dbReference type="AlphaFoldDB" id="A0A1F6A3T3"/>
<comment type="caution">
    <text evidence="8">The sequence shown here is derived from an EMBL/GenBank/DDBJ whole genome shotgun (WGS) entry which is preliminary data.</text>
</comment>
<evidence type="ECO:0000256" key="2">
    <source>
        <dbReference type="ARBA" id="ARBA00008142"/>
    </source>
</evidence>
<gene>
    <name evidence="8" type="ORF">A2721_02520</name>
</gene>
<accession>A0A1F6A3T3</accession>
<sequence>MERTLVLIKPDGVKRGLIGEIISRFERVGLKIVGLKMVWVSEELARKHYPVSRKAWLENIGTRVLKDYEEYGLDPHEHLDSLEPLEIGKKMAEWLVGFLTGGPVVAMVLEGYSAVKVVRKLVGHTFGEKAEPGSIRGDFQSAPGYLGFKNTSAAKNLVHASGSAEEAKFEEELWFRESEIHEYKRVDEELMFGSLT</sequence>
<dbReference type="InterPro" id="IPR034907">
    <property type="entry name" value="NDK-like_dom"/>
</dbReference>
<dbReference type="Proteomes" id="UP000177871">
    <property type="component" value="Unassembled WGS sequence"/>
</dbReference>
<dbReference type="CDD" id="cd04413">
    <property type="entry name" value="NDPk_I"/>
    <property type="match status" value="1"/>
</dbReference>
<proteinExistence type="inferred from homology"/>
<keyword evidence="5" id="KW-0418">Kinase</keyword>
<dbReference type="SMART" id="SM00562">
    <property type="entry name" value="NDK"/>
    <property type="match status" value="1"/>
</dbReference>
<feature type="domain" description="Nucleoside diphosphate kinase-like" evidence="7">
    <location>
        <begin position="1"/>
        <end position="182"/>
    </location>
</feature>
<evidence type="ECO:0000256" key="3">
    <source>
        <dbReference type="ARBA" id="ARBA00012966"/>
    </source>
</evidence>
<dbReference type="EMBL" id="MFJK01000007">
    <property type="protein sequence ID" value="OGG19378.1"/>
    <property type="molecule type" value="Genomic_DNA"/>
</dbReference>
<comment type="similarity">
    <text evidence="2 6">Belongs to the NDK family.</text>
</comment>
<dbReference type="Gene3D" id="3.30.70.141">
    <property type="entry name" value="Nucleoside diphosphate kinase-like domain"/>
    <property type="match status" value="1"/>
</dbReference>
<protein>
    <recommendedName>
        <fullName evidence="3">nucleoside-diphosphate kinase</fullName>
        <ecNumber evidence="3">2.7.4.6</ecNumber>
    </recommendedName>
</protein>
<dbReference type="SUPFAM" id="SSF54919">
    <property type="entry name" value="Nucleoside diphosphate kinase, NDK"/>
    <property type="match status" value="1"/>
</dbReference>